<dbReference type="EMBL" id="VCIW01000004">
    <property type="protein sequence ID" value="TLS52806.1"/>
    <property type="molecule type" value="Genomic_DNA"/>
</dbReference>
<evidence type="ECO:0000256" key="1">
    <source>
        <dbReference type="SAM" id="Phobius"/>
    </source>
</evidence>
<evidence type="ECO:0000313" key="3">
    <source>
        <dbReference type="Proteomes" id="UP000309676"/>
    </source>
</evidence>
<name>A0A5R9GEL9_9BACL</name>
<accession>A0A5R9GEL9</accession>
<dbReference type="RefSeq" id="WP_138193797.1">
    <property type="nucleotide sequence ID" value="NZ_VCIW01000004.1"/>
</dbReference>
<dbReference type="NCBIfam" id="NF041644">
    <property type="entry name" value="CBO0543_fam"/>
    <property type="match status" value="1"/>
</dbReference>
<keyword evidence="1" id="KW-1133">Transmembrane helix</keyword>
<keyword evidence="1" id="KW-0472">Membrane</keyword>
<sequence length="156" mass="18424">MGWGYIFLWFLVFISVISAFHWLPKQPIKDWVIVFCFKAFLSGFVDSFVVAEGLVSYPVRLLPDVFEIHIVFDLMVFPILCVYFNQTTLHSRLSGIILQSILYGIPIALFEWWAEVNTELINHHNWWNIFHSFLFMVLTFLLVRAFIALIRKYSDP</sequence>
<feature type="transmembrane region" description="Helical" evidence="1">
    <location>
        <begin position="31"/>
        <end position="54"/>
    </location>
</feature>
<feature type="transmembrane region" description="Helical" evidence="1">
    <location>
        <begin position="66"/>
        <end position="84"/>
    </location>
</feature>
<proteinExistence type="predicted"/>
<dbReference type="Proteomes" id="UP000309676">
    <property type="component" value="Unassembled WGS sequence"/>
</dbReference>
<reference evidence="2 3" key="1">
    <citation type="submission" date="2019-05" db="EMBL/GenBank/DDBJ databases">
        <authorList>
            <person name="Narsing Rao M.P."/>
            <person name="Li W.J."/>
        </authorList>
    </citation>
    <scope>NUCLEOTIDE SEQUENCE [LARGE SCALE GENOMIC DNA]</scope>
    <source>
        <strain evidence="2 3">SYSU_K30003</strain>
    </source>
</reference>
<keyword evidence="3" id="KW-1185">Reference proteome</keyword>
<evidence type="ECO:0000313" key="2">
    <source>
        <dbReference type="EMBL" id="TLS52806.1"/>
    </source>
</evidence>
<comment type="caution">
    <text evidence="2">The sequence shown here is derived from an EMBL/GenBank/DDBJ whole genome shotgun (WGS) entry which is preliminary data.</text>
</comment>
<dbReference type="OrthoDB" id="2622010at2"/>
<keyword evidence="1" id="KW-0812">Transmembrane</keyword>
<dbReference type="AlphaFoldDB" id="A0A5R9GEL9"/>
<feature type="transmembrane region" description="Helical" evidence="1">
    <location>
        <begin position="126"/>
        <end position="150"/>
    </location>
</feature>
<protein>
    <submittedName>
        <fullName evidence="2">Uncharacterized protein</fullName>
    </submittedName>
</protein>
<organism evidence="2 3">
    <name type="scientific">Paenibacillus antri</name>
    <dbReference type="NCBI Taxonomy" id="2582848"/>
    <lineage>
        <taxon>Bacteria</taxon>
        <taxon>Bacillati</taxon>
        <taxon>Bacillota</taxon>
        <taxon>Bacilli</taxon>
        <taxon>Bacillales</taxon>
        <taxon>Paenibacillaceae</taxon>
        <taxon>Paenibacillus</taxon>
    </lineage>
</organism>
<gene>
    <name evidence="2" type="ORF">FE782_09295</name>
</gene>
<feature type="transmembrane region" description="Helical" evidence="1">
    <location>
        <begin position="96"/>
        <end position="114"/>
    </location>
</feature>
<dbReference type="InterPro" id="IPR048147">
    <property type="entry name" value="CBO0543-like"/>
</dbReference>
<feature type="transmembrane region" description="Helical" evidence="1">
    <location>
        <begin position="6"/>
        <end position="24"/>
    </location>
</feature>